<evidence type="ECO:0000313" key="3">
    <source>
        <dbReference type="Proteomes" id="UP001364156"/>
    </source>
</evidence>
<dbReference type="SUPFAM" id="SSF51294">
    <property type="entry name" value="Hedgehog/intein (Hint) domain"/>
    <property type="match status" value="1"/>
</dbReference>
<evidence type="ECO:0000259" key="1">
    <source>
        <dbReference type="Pfam" id="PF13403"/>
    </source>
</evidence>
<accession>A0ABZ2HMQ5</accession>
<dbReference type="Proteomes" id="UP001364156">
    <property type="component" value="Chromosome"/>
</dbReference>
<dbReference type="RefSeq" id="WP_338549441.1">
    <property type="nucleotide sequence ID" value="NZ_CP146069.1"/>
</dbReference>
<feature type="domain" description="Hedgehog/Intein (Hint)" evidence="1">
    <location>
        <begin position="134"/>
        <end position="275"/>
    </location>
</feature>
<proteinExistence type="predicted"/>
<dbReference type="InterPro" id="IPR028992">
    <property type="entry name" value="Hedgehog/Intein_dom"/>
</dbReference>
<keyword evidence="3" id="KW-1185">Reference proteome</keyword>
<sequence length="342" mass="37715">MATYEFYIYNTSAVSYNSGTGNFDFSSSYTADNGRYRIAVTDDDATGHVSGDTTQSAVVYDTSGNVVASGTLELPAYAELSGPGGYIYLDRFEVNGVHVGYASSEQLTPGSSYVVTDTYSTDVSYSYFEGNSIPCFAQGTKIETDQGYLRVEDIVAGTRVRTLDDGPQEVLCHFITPVSLPRLLLSPKLWPVSVPNGQNGGGDLWVSKDHRILLREPLINLYFGYEEVLGPAEGYGRCPPNPSRWPGGIQYHHLLFKRHQIIRANGLWVESFFPGKEAMQRLSRKDLEHAKAALGDALFEMETARPCLSLREMHAFMRLGGSRSVNRHVAPQMRNIRVAGGI</sequence>
<name>A0ABZ2HMQ5_9RHOB</name>
<dbReference type="InterPro" id="IPR036844">
    <property type="entry name" value="Hint_dom_sf"/>
</dbReference>
<evidence type="ECO:0000313" key="2">
    <source>
        <dbReference type="EMBL" id="WWR46590.1"/>
    </source>
</evidence>
<dbReference type="EMBL" id="CP146069">
    <property type="protein sequence ID" value="WWR46590.1"/>
    <property type="molecule type" value="Genomic_DNA"/>
</dbReference>
<organism evidence="2 3">
    <name type="scientific">Roseovarius phycicola</name>
    <dbReference type="NCBI Taxonomy" id="3080976"/>
    <lineage>
        <taxon>Bacteria</taxon>
        <taxon>Pseudomonadati</taxon>
        <taxon>Pseudomonadota</taxon>
        <taxon>Alphaproteobacteria</taxon>
        <taxon>Rhodobacterales</taxon>
        <taxon>Roseobacteraceae</taxon>
        <taxon>Roseovarius</taxon>
    </lineage>
</organism>
<reference evidence="2 3" key="1">
    <citation type="submission" date="2023-10" db="EMBL/GenBank/DDBJ databases">
        <title>Roseovarius strain S88 nov., isolated from a marine algae.</title>
        <authorList>
            <person name="Lee M.W."/>
            <person name="Lee J.K."/>
            <person name="Kim J.M."/>
            <person name="Choi D.G."/>
            <person name="Baek J.H."/>
            <person name="Bayburt H."/>
            <person name="Jung J.J."/>
            <person name="Han D.M."/>
            <person name="Jeon C.O."/>
        </authorList>
    </citation>
    <scope>NUCLEOTIDE SEQUENCE [LARGE SCALE GENOMIC DNA]</scope>
    <source>
        <strain evidence="2 3">S88</strain>
    </source>
</reference>
<gene>
    <name evidence="2" type="ORF">RZ517_17795</name>
</gene>
<dbReference type="Pfam" id="PF13403">
    <property type="entry name" value="Hint_2"/>
    <property type="match status" value="1"/>
</dbReference>
<protein>
    <submittedName>
        <fullName evidence="2">Hint domain-containing protein</fullName>
    </submittedName>
</protein>